<dbReference type="PROSITE" id="PS50082">
    <property type="entry name" value="WD_REPEATS_2"/>
    <property type="match status" value="1"/>
</dbReference>
<keyword evidence="7" id="KW-0206">Cytoskeleton</keyword>
<comment type="subcellular location">
    <subcellularLocation>
        <location evidence="1">Cytoplasm</location>
        <location evidence="1">Cytoskeleton</location>
        <location evidence="1">Flagellum axoneme</location>
    </subcellularLocation>
    <subcellularLocation>
        <location evidence="9">Dynein axonemal particle</location>
    </subcellularLocation>
</comment>
<evidence type="ECO:0000256" key="6">
    <source>
        <dbReference type="ARBA" id="ARBA00023069"/>
    </source>
</evidence>
<sequence>MSYGRNRRRSKLSSTLHGSSTANMRSIEKSHQFSSSIKSNHSGKLLKEISRENSTNCDRFRILDDKGNDVTPRRITDYIRLNIKKHNEEEKTIVETGNTRVIENQEKSMSDKSIVSTMNLTTATSNIARTNTLFSIGEKATLDIGTRIILESEHLFNKTQNDRTSHNNNENQEFQATFLPGFGLQCINDVLADTIVLSETETIFILNLNSIVVTQNDHEEYNRIDERNKIYMNSCKNQRGNDLYIERSMQTFNNLPKHEHTVTDPIFLRSQASWANTWDIHDSTIESNQYEGKVYRQYVIHNNENLNDNRIKFEEYHNSNTKETIISTQSSQNSSTFISQESLVKMTPSKTNCFELNDNNKNKLPDIDVDAFIMERILNLNIYHQKHTVYQGFDHQNNHGSEYLQDRKDSFLIMNTSLKLERLWQYTSYLTHDRNVSCLCWNKQNHNLLAVGYGNFQYNDDKQGLINIILLFSIRLSYMFIGLVCCWNAKNLEFPERYYQTNASVTSLSFSIKHPNLLAVGLFNGNICVFDLNENNTFPIVDTNKYDKKHTNPVWQITWNERDRSSEIDNSEILISISSDGRIIRWTLRKEFEATDLMHLKPYHSLQMACQILNNNDGNFSNSVGGLCFDIRANDKTIYLCGTDEGVIHRCSMIYNEKYLESYIGHIGPVYKVHWSPFVENIFLSASADWTIRLWMIGYNQSCMTFSSTNSKIFFDAIWSPKSSTMFYCVSENTIEIWDLSKSLLDPIYVANSPHQLTLTSIAYAIDSDCIAVGTSNGTVWIYHLGNLSSSANANDLLTIVEQTLHSQLDSSEKSDIHHELSLTSTPSIEINHN</sequence>
<dbReference type="OrthoDB" id="10259804at2759"/>
<evidence type="ECO:0000256" key="9">
    <source>
        <dbReference type="ARBA" id="ARBA00024190"/>
    </source>
</evidence>
<dbReference type="PANTHER" id="PTHR12442:SF12">
    <property type="entry name" value="DYNEIN AXONEMAL INTERMEDIATE CHAIN 4"/>
    <property type="match status" value="1"/>
</dbReference>
<feature type="compositionally biased region" description="Polar residues" evidence="13">
    <location>
        <begin position="12"/>
        <end position="24"/>
    </location>
</feature>
<evidence type="ECO:0000313" key="15">
    <source>
        <dbReference type="Proteomes" id="UP000663891"/>
    </source>
</evidence>
<feature type="compositionally biased region" description="Polar residues" evidence="13">
    <location>
        <begin position="32"/>
        <end position="42"/>
    </location>
</feature>
<comment type="caution">
    <text evidence="14">The sequence shown here is derived from an EMBL/GenBank/DDBJ whole genome shotgun (WGS) entry which is preliminary data.</text>
</comment>
<dbReference type="EMBL" id="CAJNON010000027">
    <property type="protein sequence ID" value="CAF0814626.1"/>
    <property type="molecule type" value="Genomic_DNA"/>
</dbReference>
<dbReference type="SMART" id="SM00320">
    <property type="entry name" value="WD40"/>
    <property type="match status" value="6"/>
</dbReference>
<dbReference type="InterPro" id="IPR001680">
    <property type="entry name" value="WD40_rpt"/>
</dbReference>
<organism evidence="14 15">
    <name type="scientific">Adineta steineri</name>
    <dbReference type="NCBI Taxonomy" id="433720"/>
    <lineage>
        <taxon>Eukaryota</taxon>
        <taxon>Metazoa</taxon>
        <taxon>Spiralia</taxon>
        <taxon>Gnathifera</taxon>
        <taxon>Rotifera</taxon>
        <taxon>Eurotatoria</taxon>
        <taxon>Bdelloidea</taxon>
        <taxon>Adinetida</taxon>
        <taxon>Adinetidae</taxon>
        <taxon>Adineta</taxon>
    </lineage>
</organism>
<dbReference type="PROSITE" id="PS50294">
    <property type="entry name" value="WD_REPEATS_REGION"/>
    <property type="match status" value="1"/>
</dbReference>
<evidence type="ECO:0000256" key="11">
    <source>
        <dbReference type="ARBA" id="ARBA00041557"/>
    </source>
</evidence>
<gene>
    <name evidence="14" type="ORF">VCS650_LOCUS4739</name>
</gene>
<keyword evidence="8" id="KW-0966">Cell projection</keyword>
<dbReference type="GO" id="GO:0045504">
    <property type="term" value="F:dynein heavy chain binding"/>
    <property type="evidence" value="ECO:0007669"/>
    <property type="project" value="TreeGrafter"/>
</dbReference>
<dbReference type="SUPFAM" id="SSF50978">
    <property type="entry name" value="WD40 repeat-like"/>
    <property type="match status" value="1"/>
</dbReference>
<evidence type="ECO:0000256" key="7">
    <source>
        <dbReference type="ARBA" id="ARBA00023212"/>
    </source>
</evidence>
<dbReference type="InterPro" id="IPR036322">
    <property type="entry name" value="WD40_repeat_dom_sf"/>
</dbReference>
<dbReference type="GO" id="GO:0045503">
    <property type="term" value="F:dynein light chain binding"/>
    <property type="evidence" value="ECO:0007669"/>
    <property type="project" value="TreeGrafter"/>
</dbReference>
<keyword evidence="5" id="KW-0282">Flagellum</keyword>
<evidence type="ECO:0000256" key="10">
    <source>
        <dbReference type="ARBA" id="ARBA00040002"/>
    </source>
</evidence>
<accession>A0A813TUI0</accession>
<feature type="region of interest" description="Disordered" evidence="13">
    <location>
        <begin position="1"/>
        <end position="42"/>
    </location>
</feature>
<evidence type="ECO:0000256" key="5">
    <source>
        <dbReference type="ARBA" id="ARBA00022846"/>
    </source>
</evidence>
<evidence type="ECO:0000313" key="14">
    <source>
        <dbReference type="EMBL" id="CAF0814626.1"/>
    </source>
</evidence>
<dbReference type="Proteomes" id="UP000663891">
    <property type="component" value="Unassembled WGS sequence"/>
</dbReference>
<proteinExistence type="predicted"/>
<evidence type="ECO:0000256" key="3">
    <source>
        <dbReference type="ARBA" id="ARBA00022574"/>
    </source>
</evidence>
<keyword evidence="3 12" id="KW-0853">WD repeat</keyword>
<dbReference type="Gene3D" id="2.130.10.10">
    <property type="entry name" value="YVTN repeat-like/Quinoprotein amine dehydrogenase"/>
    <property type="match status" value="2"/>
</dbReference>
<dbReference type="InterPro" id="IPR015943">
    <property type="entry name" value="WD40/YVTN_repeat-like_dom_sf"/>
</dbReference>
<evidence type="ECO:0000256" key="2">
    <source>
        <dbReference type="ARBA" id="ARBA00022490"/>
    </source>
</evidence>
<keyword evidence="6" id="KW-0969">Cilium</keyword>
<feature type="compositionally biased region" description="Basic residues" evidence="13">
    <location>
        <begin position="1"/>
        <end position="11"/>
    </location>
</feature>
<dbReference type="GO" id="GO:0120293">
    <property type="term" value="C:dynein axonemal particle"/>
    <property type="evidence" value="ECO:0007669"/>
    <property type="project" value="UniProtKB-SubCell"/>
</dbReference>
<keyword evidence="4" id="KW-0677">Repeat</keyword>
<evidence type="ECO:0000256" key="4">
    <source>
        <dbReference type="ARBA" id="ARBA00022737"/>
    </source>
</evidence>
<evidence type="ECO:0000256" key="1">
    <source>
        <dbReference type="ARBA" id="ARBA00004611"/>
    </source>
</evidence>
<dbReference type="PANTHER" id="PTHR12442">
    <property type="entry name" value="DYNEIN INTERMEDIATE CHAIN"/>
    <property type="match status" value="1"/>
</dbReference>
<protein>
    <recommendedName>
        <fullName evidence="10">Dynein axonemal intermediate chain 4</fullName>
    </recommendedName>
    <alternativeName>
        <fullName evidence="11">WD repeat-containing protein 78</fullName>
    </alternativeName>
</protein>
<dbReference type="AlphaFoldDB" id="A0A813TUI0"/>
<reference evidence="14" key="1">
    <citation type="submission" date="2021-02" db="EMBL/GenBank/DDBJ databases">
        <authorList>
            <person name="Nowell W R."/>
        </authorList>
    </citation>
    <scope>NUCLEOTIDE SEQUENCE</scope>
</reference>
<evidence type="ECO:0000256" key="13">
    <source>
        <dbReference type="SAM" id="MobiDB-lite"/>
    </source>
</evidence>
<evidence type="ECO:0000256" key="12">
    <source>
        <dbReference type="PROSITE-ProRule" id="PRU00221"/>
    </source>
</evidence>
<dbReference type="GO" id="GO:0003341">
    <property type="term" value="P:cilium movement"/>
    <property type="evidence" value="ECO:0007669"/>
    <property type="project" value="TreeGrafter"/>
</dbReference>
<evidence type="ECO:0000256" key="8">
    <source>
        <dbReference type="ARBA" id="ARBA00023273"/>
    </source>
</evidence>
<dbReference type="GO" id="GO:0005858">
    <property type="term" value="C:axonemal dynein complex"/>
    <property type="evidence" value="ECO:0007669"/>
    <property type="project" value="TreeGrafter"/>
</dbReference>
<dbReference type="Pfam" id="PF00400">
    <property type="entry name" value="WD40"/>
    <property type="match status" value="1"/>
</dbReference>
<feature type="repeat" description="WD" evidence="12">
    <location>
        <begin position="663"/>
        <end position="695"/>
    </location>
</feature>
<name>A0A813TUI0_9BILA</name>
<keyword evidence="2" id="KW-0963">Cytoplasm</keyword>
<dbReference type="InterPro" id="IPR050687">
    <property type="entry name" value="Dynein_IC"/>
</dbReference>